<gene>
    <name evidence="2" type="ORF">NITFAB_0319</name>
</gene>
<evidence type="ECO:0000313" key="2">
    <source>
        <dbReference type="EMBL" id="SPS04730.1"/>
    </source>
</evidence>
<name>A0A2X0QSD1_9PROT</name>
<sequence>MLDSSAKIGSGHYQIYDIFMFHEYCWWVFPLPASNIIMFIMDSHTR</sequence>
<organism evidence="2">
    <name type="scientific">Candidatus Nitrotoga fabula</name>
    <dbReference type="NCBI Taxonomy" id="2182327"/>
    <lineage>
        <taxon>Bacteria</taxon>
        <taxon>Pseudomonadati</taxon>
        <taxon>Pseudomonadota</taxon>
        <taxon>Betaproteobacteria</taxon>
        <taxon>Nitrosomonadales</taxon>
        <taxon>Gallionellaceae</taxon>
        <taxon>Candidatus Nitrotoga</taxon>
    </lineage>
</organism>
<reference evidence="2" key="1">
    <citation type="submission" date="2018-05" db="EMBL/GenBank/DDBJ databases">
        <authorList>
            <person name="Lanie J.A."/>
            <person name="Ng W.-L."/>
            <person name="Kazmierczak K.M."/>
            <person name="Andrzejewski T.M."/>
            <person name="Davidsen T.M."/>
            <person name="Wayne K.J."/>
            <person name="Tettelin H."/>
            <person name="Glass J.I."/>
            <person name="Rusch D."/>
            <person name="Podicherti R."/>
            <person name="Tsui H.-C.T."/>
            <person name="Winkler M.E."/>
        </authorList>
    </citation>
    <scope>NUCLEOTIDE SEQUENCE</scope>
    <source>
        <strain evidence="2">KNB</strain>
    </source>
</reference>
<keyword evidence="1" id="KW-1133">Transmembrane helix</keyword>
<evidence type="ECO:0000256" key="1">
    <source>
        <dbReference type="SAM" id="Phobius"/>
    </source>
</evidence>
<protein>
    <submittedName>
        <fullName evidence="2">Uncharacterized protein</fullName>
    </submittedName>
</protein>
<dbReference type="AlphaFoldDB" id="A0A2X0QSD1"/>
<proteinExistence type="predicted"/>
<dbReference type="EMBL" id="LS423452">
    <property type="protein sequence ID" value="SPS04730.1"/>
    <property type="molecule type" value="Genomic_DNA"/>
</dbReference>
<feature type="transmembrane region" description="Helical" evidence="1">
    <location>
        <begin position="24"/>
        <end position="41"/>
    </location>
</feature>
<accession>A0A2X0QSD1</accession>
<keyword evidence="1" id="KW-0472">Membrane</keyword>
<keyword evidence="1" id="KW-0812">Transmembrane</keyword>